<dbReference type="AlphaFoldDB" id="A0A3L6PX61"/>
<reference evidence="2" key="1">
    <citation type="journal article" date="2019" name="Nat. Commun.">
        <title>The genome of broomcorn millet.</title>
        <authorList>
            <person name="Zou C."/>
            <person name="Miki D."/>
            <person name="Li D."/>
            <person name="Tang Q."/>
            <person name="Xiao L."/>
            <person name="Rajput S."/>
            <person name="Deng P."/>
            <person name="Jia W."/>
            <person name="Huang R."/>
            <person name="Zhang M."/>
            <person name="Sun Y."/>
            <person name="Hu J."/>
            <person name="Fu X."/>
            <person name="Schnable P.S."/>
            <person name="Li F."/>
            <person name="Zhang H."/>
            <person name="Feng B."/>
            <person name="Zhu X."/>
            <person name="Liu R."/>
            <person name="Schnable J.C."/>
            <person name="Zhu J.-K."/>
            <person name="Zhang H."/>
        </authorList>
    </citation>
    <scope>NUCLEOTIDE SEQUENCE [LARGE SCALE GENOMIC DNA]</scope>
</reference>
<evidence type="ECO:0000313" key="2">
    <source>
        <dbReference type="Proteomes" id="UP000275267"/>
    </source>
</evidence>
<accession>A0A3L6PX61</accession>
<protein>
    <submittedName>
        <fullName evidence="1">Uncharacterized protein</fullName>
    </submittedName>
</protein>
<proteinExistence type="predicted"/>
<organism evidence="1 2">
    <name type="scientific">Panicum miliaceum</name>
    <name type="common">Proso millet</name>
    <name type="synonym">Broomcorn millet</name>
    <dbReference type="NCBI Taxonomy" id="4540"/>
    <lineage>
        <taxon>Eukaryota</taxon>
        <taxon>Viridiplantae</taxon>
        <taxon>Streptophyta</taxon>
        <taxon>Embryophyta</taxon>
        <taxon>Tracheophyta</taxon>
        <taxon>Spermatophyta</taxon>
        <taxon>Magnoliopsida</taxon>
        <taxon>Liliopsida</taxon>
        <taxon>Poales</taxon>
        <taxon>Poaceae</taxon>
        <taxon>PACMAD clade</taxon>
        <taxon>Panicoideae</taxon>
        <taxon>Panicodae</taxon>
        <taxon>Paniceae</taxon>
        <taxon>Panicinae</taxon>
        <taxon>Panicum</taxon>
        <taxon>Panicum sect. Panicum</taxon>
    </lineage>
</organism>
<keyword evidence="2" id="KW-1185">Reference proteome</keyword>
<evidence type="ECO:0000313" key="1">
    <source>
        <dbReference type="EMBL" id="RLM66252.1"/>
    </source>
</evidence>
<gene>
    <name evidence="1" type="ORF">C2845_PM16G21380</name>
</gene>
<comment type="caution">
    <text evidence="1">The sequence shown here is derived from an EMBL/GenBank/DDBJ whole genome shotgun (WGS) entry which is preliminary data.</text>
</comment>
<dbReference type="EMBL" id="PQIB02000015">
    <property type="protein sequence ID" value="RLM66252.1"/>
    <property type="molecule type" value="Genomic_DNA"/>
</dbReference>
<sequence>MHASASPAREKFGDAVIWVVDQLAQSFGGLPRHWRRSPELGWKQKEKRVM</sequence>
<dbReference type="Proteomes" id="UP000275267">
    <property type="component" value="Unassembled WGS sequence"/>
</dbReference>
<name>A0A3L6PX61_PANMI</name>